<evidence type="ECO:0000256" key="1">
    <source>
        <dbReference type="SAM" id="SignalP"/>
    </source>
</evidence>
<protein>
    <submittedName>
        <fullName evidence="2">Uncharacterized protein</fullName>
    </submittedName>
</protein>
<evidence type="ECO:0000313" key="3">
    <source>
        <dbReference type="Proteomes" id="UP000824267"/>
    </source>
</evidence>
<name>A0A9D1UGK1_9BACT</name>
<dbReference type="Proteomes" id="UP000824267">
    <property type="component" value="Unassembled WGS sequence"/>
</dbReference>
<dbReference type="AlphaFoldDB" id="A0A9D1UGK1"/>
<accession>A0A9D1UGK1</accession>
<keyword evidence="1" id="KW-0732">Signal</keyword>
<dbReference type="EMBL" id="DXGG01000070">
    <property type="protein sequence ID" value="HIW87044.1"/>
    <property type="molecule type" value="Genomic_DNA"/>
</dbReference>
<feature type="signal peptide" evidence="1">
    <location>
        <begin position="1"/>
        <end position="19"/>
    </location>
</feature>
<sequence>MKKCICCLLSCLACCFVCLSQNVDRDRVERAVRMQLSEYPNSTLCDIYKSFFQDCFGPGHLIADSAKAVAYLRKELESGINSRCPLYELLPYQGNFYRVSLEVISSDKVSFDVFAEAFLKSAREFRPVDGKQWVKQWREIENRIRQMGLPIKNYDNDVLKIENMFMQNCYIMHHSEQFNSSYGPSYRIISVEVFEKDILPLLK</sequence>
<evidence type="ECO:0000313" key="2">
    <source>
        <dbReference type="EMBL" id="HIW87044.1"/>
    </source>
</evidence>
<reference evidence="2" key="2">
    <citation type="submission" date="2021-04" db="EMBL/GenBank/DDBJ databases">
        <authorList>
            <person name="Gilroy R."/>
        </authorList>
    </citation>
    <scope>NUCLEOTIDE SEQUENCE</scope>
    <source>
        <strain evidence="2">Gambia16-930</strain>
    </source>
</reference>
<reference evidence="2" key="1">
    <citation type="journal article" date="2021" name="PeerJ">
        <title>Extensive microbial diversity within the chicken gut microbiome revealed by metagenomics and culture.</title>
        <authorList>
            <person name="Gilroy R."/>
            <person name="Ravi A."/>
            <person name="Getino M."/>
            <person name="Pursley I."/>
            <person name="Horton D.L."/>
            <person name="Alikhan N.F."/>
            <person name="Baker D."/>
            <person name="Gharbi K."/>
            <person name="Hall N."/>
            <person name="Watson M."/>
            <person name="Adriaenssens E.M."/>
            <person name="Foster-Nyarko E."/>
            <person name="Jarju S."/>
            <person name="Secka A."/>
            <person name="Antonio M."/>
            <person name="Oren A."/>
            <person name="Chaudhuri R.R."/>
            <person name="La Ragione R."/>
            <person name="Hildebrand F."/>
            <person name="Pallen M.J."/>
        </authorList>
    </citation>
    <scope>NUCLEOTIDE SEQUENCE</scope>
    <source>
        <strain evidence="2">Gambia16-930</strain>
    </source>
</reference>
<gene>
    <name evidence="2" type="ORF">IAC47_02070</name>
</gene>
<feature type="chain" id="PRO_5038592261" evidence="1">
    <location>
        <begin position="20"/>
        <end position="203"/>
    </location>
</feature>
<comment type="caution">
    <text evidence="2">The sequence shown here is derived from an EMBL/GenBank/DDBJ whole genome shotgun (WGS) entry which is preliminary data.</text>
</comment>
<proteinExistence type="predicted"/>
<organism evidence="2 3">
    <name type="scientific">Candidatus Onthomorpha intestinigallinarum</name>
    <dbReference type="NCBI Taxonomy" id="2840880"/>
    <lineage>
        <taxon>Bacteria</taxon>
        <taxon>Pseudomonadati</taxon>
        <taxon>Bacteroidota</taxon>
        <taxon>Bacteroidia</taxon>
        <taxon>Bacteroidales</taxon>
        <taxon>Candidatus Onthomorpha</taxon>
    </lineage>
</organism>